<dbReference type="PANTHER" id="PTHR42760">
    <property type="entry name" value="SHORT-CHAIN DEHYDROGENASES/REDUCTASES FAMILY MEMBER"/>
    <property type="match status" value="1"/>
</dbReference>
<dbReference type="InterPro" id="IPR002347">
    <property type="entry name" value="SDR_fam"/>
</dbReference>
<keyword evidence="3" id="KW-1185">Reference proteome</keyword>
<dbReference type="SUPFAM" id="SSF51735">
    <property type="entry name" value="NAD(P)-binding Rossmann-fold domains"/>
    <property type="match status" value="1"/>
</dbReference>
<sequence length="208" mass="21796">MSAEVSSLGVALVTGANRGIGRGIALRLAKDGYDVGINGRSTALESLETLQKEITALGRRACIAIGDISVSRDVENMVSTVVEELGQLNVMVANAGISGKQGTPILQIEASDWDAVLSINSLGTFLSYKYAALQMIKQGKGGRIIGATSIFGKRGDAPSQQNLPKEKADLELLSGSAYSAPYSPSKFAICGLTQVAGNWSISSCIELW</sequence>
<dbReference type="EMBL" id="JABCKI010001027">
    <property type="protein sequence ID" value="KAG5649421.1"/>
    <property type="molecule type" value="Genomic_DNA"/>
</dbReference>
<dbReference type="Pfam" id="PF00106">
    <property type="entry name" value="adh_short"/>
    <property type="match status" value="1"/>
</dbReference>
<dbReference type="Proteomes" id="UP000717328">
    <property type="component" value="Unassembled WGS sequence"/>
</dbReference>
<dbReference type="PRINTS" id="PR00081">
    <property type="entry name" value="GDHRDH"/>
</dbReference>
<gene>
    <name evidence="2" type="ORF">H0H81_003956</name>
</gene>
<name>A0A9P7KER6_9AGAR</name>
<dbReference type="Gene3D" id="3.40.50.720">
    <property type="entry name" value="NAD(P)-binding Rossmann-like Domain"/>
    <property type="match status" value="1"/>
</dbReference>
<evidence type="ECO:0000313" key="2">
    <source>
        <dbReference type="EMBL" id="KAG5649421.1"/>
    </source>
</evidence>
<proteinExistence type="inferred from homology"/>
<dbReference type="GO" id="GO:0048038">
    <property type="term" value="F:quinone binding"/>
    <property type="evidence" value="ECO:0007669"/>
    <property type="project" value="TreeGrafter"/>
</dbReference>
<dbReference type="GO" id="GO:0006633">
    <property type="term" value="P:fatty acid biosynthetic process"/>
    <property type="evidence" value="ECO:0007669"/>
    <property type="project" value="TreeGrafter"/>
</dbReference>
<organism evidence="2 3">
    <name type="scientific">Sphagnurus paluster</name>
    <dbReference type="NCBI Taxonomy" id="117069"/>
    <lineage>
        <taxon>Eukaryota</taxon>
        <taxon>Fungi</taxon>
        <taxon>Dikarya</taxon>
        <taxon>Basidiomycota</taxon>
        <taxon>Agaricomycotina</taxon>
        <taxon>Agaricomycetes</taxon>
        <taxon>Agaricomycetidae</taxon>
        <taxon>Agaricales</taxon>
        <taxon>Tricholomatineae</taxon>
        <taxon>Lyophyllaceae</taxon>
        <taxon>Sphagnurus</taxon>
    </lineage>
</organism>
<comment type="caution">
    <text evidence="2">The sequence shown here is derived from an EMBL/GenBank/DDBJ whole genome shotgun (WGS) entry which is preliminary data.</text>
</comment>
<dbReference type="GO" id="GO:0016616">
    <property type="term" value="F:oxidoreductase activity, acting on the CH-OH group of donors, NAD or NADP as acceptor"/>
    <property type="evidence" value="ECO:0007669"/>
    <property type="project" value="TreeGrafter"/>
</dbReference>
<accession>A0A9P7KER6</accession>
<protein>
    <submittedName>
        <fullName evidence="2">Uncharacterized protein</fullName>
    </submittedName>
</protein>
<evidence type="ECO:0000256" key="1">
    <source>
        <dbReference type="ARBA" id="ARBA00006484"/>
    </source>
</evidence>
<dbReference type="OrthoDB" id="498125at2759"/>
<evidence type="ECO:0000313" key="3">
    <source>
        <dbReference type="Proteomes" id="UP000717328"/>
    </source>
</evidence>
<reference evidence="2" key="2">
    <citation type="submission" date="2021-10" db="EMBL/GenBank/DDBJ databases">
        <title>Phylogenomics reveals ancestral predisposition of the termite-cultivated fungus Termitomyces towards a domesticated lifestyle.</title>
        <authorList>
            <person name="Auxier B."/>
            <person name="Grum-Grzhimaylo A."/>
            <person name="Cardenas M.E."/>
            <person name="Lodge J.D."/>
            <person name="Laessoe T."/>
            <person name="Pedersen O."/>
            <person name="Smith M.E."/>
            <person name="Kuyper T.W."/>
            <person name="Franco-Molano E.A."/>
            <person name="Baroni T.J."/>
            <person name="Aanen D.K."/>
        </authorList>
    </citation>
    <scope>NUCLEOTIDE SEQUENCE</scope>
    <source>
        <strain evidence="2">D49</strain>
    </source>
</reference>
<dbReference type="AlphaFoldDB" id="A0A9P7KER6"/>
<dbReference type="InterPro" id="IPR036291">
    <property type="entry name" value="NAD(P)-bd_dom_sf"/>
</dbReference>
<dbReference type="PANTHER" id="PTHR42760:SF121">
    <property type="entry name" value="3-OXOACYL-(ACYL-CARRIER-PROTEIN) REDUCTASE"/>
    <property type="match status" value="1"/>
</dbReference>
<reference evidence="2" key="1">
    <citation type="submission" date="2021-02" db="EMBL/GenBank/DDBJ databases">
        <authorList>
            <person name="Nieuwenhuis M."/>
            <person name="Van De Peppel L.J.J."/>
        </authorList>
    </citation>
    <scope>NUCLEOTIDE SEQUENCE</scope>
    <source>
        <strain evidence="2">D49</strain>
    </source>
</reference>
<comment type="similarity">
    <text evidence="1">Belongs to the short-chain dehydrogenases/reductases (SDR) family.</text>
</comment>